<gene>
    <name evidence="1" type="ORF">BJX67DRAFT_364434</name>
</gene>
<dbReference type="RefSeq" id="XP_070882174.1">
    <property type="nucleotide sequence ID" value="XM_071030190.1"/>
</dbReference>
<evidence type="ECO:0000313" key="2">
    <source>
        <dbReference type="Proteomes" id="UP001610432"/>
    </source>
</evidence>
<keyword evidence="2" id="KW-1185">Reference proteome</keyword>
<comment type="caution">
    <text evidence="1">The sequence shown here is derived from an EMBL/GenBank/DDBJ whole genome shotgun (WGS) entry which is preliminary data.</text>
</comment>
<dbReference type="Proteomes" id="UP001610432">
    <property type="component" value="Unassembled WGS sequence"/>
</dbReference>
<organism evidence="1 2">
    <name type="scientific">Aspergillus lucknowensis</name>
    <dbReference type="NCBI Taxonomy" id="176173"/>
    <lineage>
        <taxon>Eukaryota</taxon>
        <taxon>Fungi</taxon>
        <taxon>Dikarya</taxon>
        <taxon>Ascomycota</taxon>
        <taxon>Pezizomycotina</taxon>
        <taxon>Eurotiomycetes</taxon>
        <taxon>Eurotiomycetidae</taxon>
        <taxon>Eurotiales</taxon>
        <taxon>Aspergillaceae</taxon>
        <taxon>Aspergillus</taxon>
        <taxon>Aspergillus subgen. Nidulantes</taxon>
    </lineage>
</organism>
<evidence type="ECO:0000313" key="1">
    <source>
        <dbReference type="EMBL" id="KAL2863195.1"/>
    </source>
</evidence>
<proteinExistence type="predicted"/>
<sequence length="118" mass="12816">MENTMVGVPTFNGGQAFAGVVGNNAFILYDHTCTIRGVYDPHDDGNCAIPYVIMENFLEYVLTVTEVNFDLGAGDFTFLYANGAYSIWENQHICTDISNGLQAVEACKAAFPLHGEPA</sequence>
<name>A0ABR4LF86_9EURO</name>
<reference evidence="1 2" key="1">
    <citation type="submission" date="2024-07" db="EMBL/GenBank/DDBJ databases">
        <title>Section-level genome sequencing and comparative genomics of Aspergillus sections Usti and Cavernicolus.</title>
        <authorList>
            <consortium name="Lawrence Berkeley National Laboratory"/>
            <person name="Nybo J.L."/>
            <person name="Vesth T.C."/>
            <person name="Theobald S."/>
            <person name="Frisvad J.C."/>
            <person name="Larsen T.O."/>
            <person name="Kjaerboelling I."/>
            <person name="Rothschild-Mancinelli K."/>
            <person name="Lyhne E.K."/>
            <person name="Kogle M.E."/>
            <person name="Barry K."/>
            <person name="Clum A."/>
            <person name="Na H."/>
            <person name="Ledsgaard L."/>
            <person name="Lin J."/>
            <person name="Lipzen A."/>
            <person name="Kuo A."/>
            <person name="Riley R."/>
            <person name="Mondo S."/>
            <person name="Labutti K."/>
            <person name="Haridas S."/>
            <person name="Pangalinan J."/>
            <person name="Salamov A.A."/>
            <person name="Simmons B.A."/>
            <person name="Magnuson J.K."/>
            <person name="Chen J."/>
            <person name="Drula E."/>
            <person name="Henrissat B."/>
            <person name="Wiebenga A."/>
            <person name="Lubbers R.J."/>
            <person name="Gomes A.C."/>
            <person name="Macurrencykelacurrency M.R."/>
            <person name="Stajich J."/>
            <person name="Grigoriev I.V."/>
            <person name="Mortensen U.H."/>
            <person name="De Vries R.P."/>
            <person name="Baker S.E."/>
            <person name="Andersen M.R."/>
        </authorList>
    </citation>
    <scope>NUCLEOTIDE SEQUENCE [LARGE SCALE GENOMIC DNA]</scope>
    <source>
        <strain evidence="1 2">CBS 449.75</strain>
    </source>
</reference>
<dbReference type="EMBL" id="JBFXLQ010000055">
    <property type="protein sequence ID" value="KAL2863195.1"/>
    <property type="molecule type" value="Genomic_DNA"/>
</dbReference>
<dbReference type="GeneID" id="98145262"/>
<protein>
    <submittedName>
        <fullName evidence="1">Uncharacterized protein</fullName>
    </submittedName>
</protein>
<accession>A0ABR4LF86</accession>